<evidence type="ECO:0000256" key="3">
    <source>
        <dbReference type="ARBA" id="ARBA00022618"/>
    </source>
</evidence>
<dbReference type="NCBIfam" id="TIGR02209">
    <property type="entry name" value="ftsL_broad"/>
    <property type="match status" value="1"/>
</dbReference>
<keyword evidence="8" id="KW-0175">Coiled coil</keyword>
<organism evidence="9">
    <name type="scientific">marine metagenome</name>
    <dbReference type="NCBI Taxonomy" id="408172"/>
    <lineage>
        <taxon>unclassified sequences</taxon>
        <taxon>metagenomes</taxon>
        <taxon>ecological metagenomes</taxon>
    </lineage>
</organism>
<proteinExistence type="inferred from homology"/>
<dbReference type="GO" id="GO:0043093">
    <property type="term" value="P:FtsZ-dependent cytokinesis"/>
    <property type="evidence" value="ECO:0007669"/>
    <property type="project" value="TreeGrafter"/>
</dbReference>
<evidence type="ECO:0000256" key="5">
    <source>
        <dbReference type="ARBA" id="ARBA00022989"/>
    </source>
</evidence>
<dbReference type="AlphaFoldDB" id="A0A381TNF7"/>
<keyword evidence="3" id="KW-0132">Cell division</keyword>
<comment type="subcellular location">
    <subcellularLocation>
        <location evidence="1">Cell membrane</location>
        <topology evidence="1">Single-pass type II membrane protein</topology>
    </subcellularLocation>
</comment>
<dbReference type="HAMAP" id="MF_00910">
    <property type="entry name" value="FtsL"/>
    <property type="match status" value="1"/>
</dbReference>
<name>A0A381TNF7_9ZZZZ</name>
<dbReference type="InterPro" id="IPR011922">
    <property type="entry name" value="Cell_div_FtsL"/>
</dbReference>
<evidence type="ECO:0000256" key="2">
    <source>
        <dbReference type="ARBA" id="ARBA00022475"/>
    </source>
</evidence>
<evidence type="ECO:0000256" key="8">
    <source>
        <dbReference type="SAM" id="Coils"/>
    </source>
</evidence>
<keyword evidence="4" id="KW-0812">Transmembrane</keyword>
<evidence type="ECO:0000256" key="7">
    <source>
        <dbReference type="ARBA" id="ARBA00023306"/>
    </source>
</evidence>
<keyword evidence="6" id="KW-0472">Membrane</keyword>
<dbReference type="GO" id="GO:0005886">
    <property type="term" value="C:plasma membrane"/>
    <property type="evidence" value="ECO:0007669"/>
    <property type="project" value="UniProtKB-SubCell"/>
</dbReference>
<dbReference type="PANTHER" id="PTHR37479">
    <property type="entry name" value="CELL DIVISION PROTEIN FTSL"/>
    <property type="match status" value="1"/>
</dbReference>
<evidence type="ECO:0000313" key="9">
    <source>
        <dbReference type="EMBL" id="SVA17595.1"/>
    </source>
</evidence>
<sequence length="82" mass="9328">MSVVVAVSGIWVVTAKHQARQLFIELEALSRESDRLQVDWGRLQIEQSTWANHSRIELLARQHLNLGLPSNEQVLVVMEPAQ</sequence>
<keyword evidence="7" id="KW-0131">Cell cycle</keyword>
<evidence type="ECO:0008006" key="10">
    <source>
        <dbReference type="Google" id="ProtNLM"/>
    </source>
</evidence>
<dbReference type="PANTHER" id="PTHR37479:SF1">
    <property type="entry name" value="CELL DIVISION PROTEIN FTSL"/>
    <property type="match status" value="1"/>
</dbReference>
<evidence type="ECO:0000256" key="4">
    <source>
        <dbReference type="ARBA" id="ARBA00022692"/>
    </source>
</evidence>
<evidence type="ECO:0000256" key="1">
    <source>
        <dbReference type="ARBA" id="ARBA00004401"/>
    </source>
</evidence>
<keyword evidence="5" id="KW-1133">Transmembrane helix</keyword>
<protein>
    <recommendedName>
        <fullName evidence="10">Cell division protein FtsL</fullName>
    </recommendedName>
</protein>
<keyword evidence="2" id="KW-1003">Cell membrane</keyword>
<gene>
    <name evidence="9" type="ORF">METZ01_LOCUS70449</name>
</gene>
<reference evidence="9" key="1">
    <citation type="submission" date="2018-05" db="EMBL/GenBank/DDBJ databases">
        <authorList>
            <person name="Lanie J.A."/>
            <person name="Ng W.-L."/>
            <person name="Kazmierczak K.M."/>
            <person name="Andrzejewski T.M."/>
            <person name="Davidsen T.M."/>
            <person name="Wayne K.J."/>
            <person name="Tettelin H."/>
            <person name="Glass J.I."/>
            <person name="Rusch D."/>
            <person name="Podicherti R."/>
            <person name="Tsui H.-C.T."/>
            <person name="Winkler M.E."/>
        </authorList>
    </citation>
    <scope>NUCLEOTIDE SEQUENCE</scope>
</reference>
<dbReference type="GO" id="GO:0032153">
    <property type="term" value="C:cell division site"/>
    <property type="evidence" value="ECO:0007669"/>
    <property type="project" value="TreeGrafter"/>
</dbReference>
<dbReference type="Pfam" id="PF04999">
    <property type="entry name" value="FtsL"/>
    <property type="match status" value="1"/>
</dbReference>
<dbReference type="EMBL" id="UINC01004890">
    <property type="protein sequence ID" value="SVA17595.1"/>
    <property type="molecule type" value="Genomic_DNA"/>
</dbReference>
<feature type="coiled-coil region" evidence="8">
    <location>
        <begin position="12"/>
        <end position="39"/>
    </location>
</feature>
<accession>A0A381TNF7</accession>
<evidence type="ECO:0000256" key="6">
    <source>
        <dbReference type="ARBA" id="ARBA00023136"/>
    </source>
</evidence>